<protein>
    <recommendedName>
        <fullName evidence="4">Glycosyl transferase family 1 domain-containing protein</fullName>
    </recommendedName>
</protein>
<evidence type="ECO:0008006" key="4">
    <source>
        <dbReference type="Google" id="ProtNLM"/>
    </source>
</evidence>
<dbReference type="eggNOG" id="COG0438">
    <property type="taxonomic scope" value="Bacteria"/>
</dbReference>
<keyword evidence="3" id="KW-1185">Reference proteome</keyword>
<dbReference type="AlphaFoldDB" id="N8Y5J3"/>
<reference evidence="2 3" key="1">
    <citation type="submission" date="2013-02" db="EMBL/GenBank/DDBJ databases">
        <title>The Genome Sequence of Acinetobacter guillouiae NIPH 991.</title>
        <authorList>
            <consortium name="The Broad Institute Genome Sequencing Platform"/>
            <consortium name="The Broad Institute Genome Sequencing Center for Infectious Disease"/>
            <person name="Cerqueira G."/>
            <person name="Feldgarden M."/>
            <person name="Courvalin P."/>
            <person name="Perichon B."/>
            <person name="Grillot-Courvalin C."/>
            <person name="Clermont D."/>
            <person name="Rocha E."/>
            <person name="Yoon E.-J."/>
            <person name="Nemec A."/>
            <person name="Walker B."/>
            <person name="Young S.K."/>
            <person name="Zeng Q."/>
            <person name="Gargeya S."/>
            <person name="Fitzgerald M."/>
            <person name="Haas B."/>
            <person name="Abouelleil A."/>
            <person name="Alvarado L."/>
            <person name="Arachchi H.M."/>
            <person name="Berlin A.M."/>
            <person name="Chapman S.B."/>
            <person name="Dewar J."/>
            <person name="Goldberg J."/>
            <person name="Griggs A."/>
            <person name="Gujja S."/>
            <person name="Hansen M."/>
            <person name="Howarth C."/>
            <person name="Imamovic A."/>
            <person name="Larimer J."/>
            <person name="McCowan C."/>
            <person name="Murphy C."/>
            <person name="Neiman D."/>
            <person name="Pearson M."/>
            <person name="Priest M."/>
            <person name="Roberts A."/>
            <person name="Saif S."/>
            <person name="Shea T."/>
            <person name="Sisk P."/>
            <person name="Sykes S."/>
            <person name="Wortman J."/>
            <person name="Nusbaum C."/>
            <person name="Birren B."/>
        </authorList>
    </citation>
    <scope>NUCLEOTIDE SEQUENCE [LARGE SCALE GENOMIC DNA]</scope>
    <source>
        <strain evidence="2 3">NIPH 991</strain>
    </source>
</reference>
<keyword evidence="1" id="KW-0472">Membrane</keyword>
<name>N8Y5J3_ACIGI</name>
<evidence type="ECO:0000256" key="1">
    <source>
        <dbReference type="SAM" id="Phobius"/>
    </source>
</evidence>
<comment type="caution">
    <text evidence="2">The sequence shown here is derived from an EMBL/GenBank/DDBJ whole genome shotgun (WGS) entry which is preliminary data.</text>
</comment>
<proteinExistence type="predicted"/>
<dbReference type="Gene3D" id="3.40.50.2000">
    <property type="entry name" value="Glycogen Phosphorylase B"/>
    <property type="match status" value="1"/>
</dbReference>
<gene>
    <name evidence="2" type="ORF">F964_04495</name>
</gene>
<dbReference type="Proteomes" id="UP000013148">
    <property type="component" value="Unassembled WGS sequence"/>
</dbReference>
<organism evidence="2 3">
    <name type="scientific">Acinetobacter guillouiae NIPH 991</name>
    <dbReference type="NCBI Taxonomy" id="1217656"/>
    <lineage>
        <taxon>Bacteria</taxon>
        <taxon>Pseudomonadati</taxon>
        <taxon>Pseudomonadota</taxon>
        <taxon>Gammaproteobacteria</taxon>
        <taxon>Moraxellales</taxon>
        <taxon>Moraxellaceae</taxon>
        <taxon>Acinetobacter</taxon>
    </lineage>
</organism>
<dbReference type="PATRIC" id="fig|1217656.3.peg.4428"/>
<evidence type="ECO:0000313" key="3">
    <source>
        <dbReference type="Proteomes" id="UP000013148"/>
    </source>
</evidence>
<dbReference type="RefSeq" id="WP_004823633.1">
    <property type="nucleotide sequence ID" value="NZ_KB849457.1"/>
</dbReference>
<evidence type="ECO:0000313" key="2">
    <source>
        <dbReference type="EMBL" id="ENV14908.1"/>
    </source>
</evidence>
<keyword evidence="1" id="KW-0812">Transmembrane</keyword>
<keyword evidence="1" id="KW-1133">Transmembrane helix</keyword>
<accession>N8Y5J3</accession>
<dbReference type="SUPFAM" id="SSF53756">
    <property type="entry name" value="UDP-Glycosyltransferase/glycogen phosphorylase"/>
    <property type="match status" value="1"/>
</dbReference>
<feature type="transmembrane region" description="Helical" evidence="1">
    <location>
        <begin position="63"/>
        <end position="82"/>
    </location>
</feature>
<sequence>MILFLSKFPQTEAEYRDGFFQRVASIDQFYQRDERIYLDISFFHNWKKEVSKSDLRMEVSCNILLHFFFILNCFNKCSFVYIQSIYNAIYTILFILIFNKFFVLDLHGVVPEELMMKNKKIHTLVAEFIERMLFKKVNVCIAVTNKMVMHYKKKYPSSGCQYIVYAILPSHLKKKVIYDNDSLSDKVEIIYSGNAQIWQNIDLMLEAIKNNLDNKFRFTILTGEPEQILNKVKYFQIDASQLLIKSVKPNELESYYRKSHYGFVLRDDILVNQVACPTKIIEYLTYGIIPIVLSEKIGDFEDYGYEYIKLNELNNQLPLRKSMRNLEVIQKIFDNNDYDLKVEIDKYLKMS</sequence>
<dbReference type="EMBL" id="APPJ01000016">
    <property type="protein sequence ID" value="ENV14908.1"/>
    <property type="molecule type" value="Genomic_DNA"/>
</dbReference>
<dbReference type="HOGENOM" id="CLU_782437_0_0_6"/>
<feature type="transmembrane region" description="Helical" evidence="1">
    <location>
        <begin position="88"/>
        <end position="110"/>
    </location>
</feature>